<keyword evidence="1" id="KW-0472">Membrane</keyword>
<feature type="transmembrane region" description="Helical" evidence="1">
    <location>
        <begin position="35"/>
        <end position="56"/>
    </location>
</feature>
<evidence type="ECO:0000313" key="2">
    <source>
        <dbReference type="EMBL" id="RGJ23800.1"/>
    </source>
</evidence>
<evidence type="ECO:0000313" key="3">
    <source>
        <dbReference type="Proteomes" id="UP000260655"/>
    </source>
</evidence>
<accession>A0A3E4GQH9</accession>
<dbReference type="AlphaFoldDB" id="A0A3E4GQH9"/>
<sequence length="68" mass="7776">MLTHLAGGFFVFKVPFFGSTKNSTMKTGPWHNKKSITAIFCSYASWHLTFLFLYTLKCNFPVYKTNGT</sequence>
<reference evidence="2 3" key="1">
    <citation type="submission" date="2018-08" db="EMBL/GenBank/DDBJ databases">
        <title>A genome reference for cultivated species of the human gut microbiota.</title>
        <authorList>
            <person name="Zou Y."/>
            <person name="Xue W."/>
            <person name="Luo G."/>
        </authorList>
    </citation>
    <scope>NUCLEOTIDE SEQUENCE [LARGE SCALE GENOMIC DNA]</scope>
    <source>
        <strain evidence="2 3">TM07-19</strain>
    </source>
</reference>
<proteinExistence type="predicted"/>
<dbReference type="Proteomes" id="UP000260655">
    <property type="component" value="Unassembled WGS sequence"/>
</dbReference>
<comment type="caution">
    <text evidence="2">The sequence shown here is derived from an EMBL/GenBank/DDBJ whole genome shotgun (WGS) entry which is preliminary data.</text>
</comment>
<protein>
    <submittedName>
        <fullName evidence="2">Uncharacterized protein</fullName>
    </submittedName>
</protein>
<gene>
    <name evidence="2" type="ORF">DXD67_07445</name>
</gene>
<evidence type="ECO:0000256" key="1">
    <source>
        <dbReference type="SAM" id="Phobius"/>
    </source>
</evidence>
<dbReference type="EMBL" id="QSOV01000006">
    <property type="protein sequence ID" value="RGJ23800.1"/>
    <property type="molecule type" value="Genomic_DNA"/>
</dbReference>
<name>A0A3E4GQH9_9FIRM</name>
<keyword evidence="1" id="KW-1133">Transmembrane helix</keyword>
<keyword evidence="1" id="KW-0812">Transmembrane</keyword>
<organism evidence="2 3">
    <name type="scientific">Coprococcus comes</name>
    <dbReference type="NCBI Taxonomy" id="410072"/>
    <lineage>
        <taxon>Bacteria</taxon>
        <taxon>Bacillati</taxon>
        <taxon>Bacillota</taxon>
        <taxon>Clostridia</taxon>
        <taxon>Lachnospirales</taxon>
        <taxon>Lachnospiraceae</taxon>
        <taxon>Coprococcus</taxon>
    </lineage>
</organism>